<keyword evidence="5" id="KW-0808">Transferase</keyword>
<dbReference type="Proteomes" id="UP001266305">
    <property type="component" value="Unassembled WGS sequence"/>
</dbReference>
<evidence type="ECO:0000256" key="9">
    <source>
        <dbReference type="ARBA" id="ARBA00023306"/>
    </source>
</evidence>
<keyword evidence="7 13" id="KW-0418">Kinase</keyword>
<reference evidence="13 14" key="1">
    <citation type="submission" date="2023-05" db="EMBL/GenBank/DDBJ databases">
        <title>B98-5 Cell Line De Novo Hybrid Assembly: An Optical Mapping Approach.</title>
        <authorList>
            <person name="Kananen K."/>
            <person name="Auerbach J.A."/>
            <person name="Kautto E."/>
            <person name="Blachly J.S."/>
        </authorList>
    </citation>
    <scope>NUCLEOTIDE SEQUENCE [LARGE SCALE GENOMIC DNA]</scope>
    <source>
        <strain evidence="13">B95-8</strain>
        <tissue evidence="13">Cell line</tissue>
    </source>
</reference>
<evidence type="ECO:0000256" key="7">
    <source>
        <dbReference type="ARBA" id="ARBA00022777"/>
    </source>
</evidence>
<proteinExistence type="inferred from homology"/>
<dbReference type="SUPFAM" id="SSF56112">
    <property type="entry name" value="Protein kinase-like (PK-like)"/>
    <property type="match status" value="1"/>
</dbReference>
<evidence type="ECO:0000256" key="2">
    <source>
        <dbReference type="ARBA" id="ARBA00012411"/>
    </source>
</evidence>
<evidence type="ECO:0000256" key="11">
    <source>
        <dbReference type="ARBA" id="ARBA00048312"/>
    </source>
</evidence>
<comment type="caution">
    <text evidence="13">The sequence shown here is derived from an EMBL/GenBank/DDBJ whole genome shotgun (WGS) entry which is preliminary data.</text>
</comment>
<gene>
    <name evidence="13" type="primary">MAPK6_1</name>
    <name evidence="13" type="ORF">P7K49_011122</name>
</gene>
<keyword evidence="8" id="KW-0067">ATP-binding</keyword>
<keyword evidence="6" id="KW-0547">Nucleotide-binding</keyword>
<protein>
    <recommendedName>
        <fullName evidence="2">mitogen-activated protein kinase</fullName>
        <ecNumber evidence="2">2.7.11.24</ecNumber>
    </recommendedName>
</protein>
<name>A0ABQ9VPS5_SAGOE</name>
<evidence type="ECO:0000256" key="6">
    <source>
        <dbReference type="ARBA" id="ARBA00022741"/>
    </source>
</evidence>
<dbReference type="InterPro" id="IPR011009">
    <property type="entry name" value="Kinase-like_dom_sf"/>
</dbReference>
<evidence type="ECO:0000313" key="14">
    <source>
        <dbReference type="Proteomes" id="UP001266305"/>
    </source>
</evidence>
<evidence type="ECO:0000313" key="13">
    <source>
        <dbReference type="EMBL" id="KAK2111376.1"/>
    </source>
</evidence>
<keyword evidence="3" id="KW-0723">Serine/threonine-protein kinase</keyword>
<evidence type="ECO:0000256" key="8">
    <source>
        <dbReference type="ARBA" id="ARBA00022840"/>
    </source>
</evidence>
<sequence>MTWAAGCIFAEMLTGKTLFAGANELEQMQLILESIPVVHEEGRQELLSVIPVYIRNDMTEPHKPLTQLLPGISREALDFLEQILTFSPKDRHINNWKRYHDCQFSEHDWPIHNNFDIDEVELDRRALSDVTDEEEVQVDPRKYLDGDQEKYLEDPAFDTNYSTEPCRQYPDHH</sequence>
<evidence type="ECO:0000256" key="10">
    <source>
        <dbReference type="ARBA" id="ARBA00047592"/>
    </source>
</evidence>
<dbReference type="EC" id="2.7.11.24" evidence="2"/>
<dbReference type="Gene3D" id="1.10.510.10">
    <property type="entry name" value="Transferase(Phosphotransferase) domain 1"/>
    <property type="match status" value="1"/>
</dbReference>
<evidence type="ECO:0000256" key="1">
    <source>
        <dbReference type="ARBA" id="ARBA00008832"/>
    </source>
</evidence>
<keyword evidence="14" id="KW-1185">Reference proteome</keyword>
<organism evidence="13 14">
    <name type="scientific">Saguinus oedipus</name>
    <name type="common">Cotton-top tamarin</name>
    <name type="synonym">Oedipomidas oedipus</name>
    <dbReference type="NCBI Taxonomy" id="9490"/>
    <lineage>
        <taxon>Eukaryota</taxon>
        <taxon>Metazoa</taxon>
        <taxon>Chordata</taxon>
        <taxon>Craniata</taxon>
        <taxon>Vertebrata</taxon>
        <taxon>Euteleostomi</taxon>
        <taxon>Mammalia</taxon>
        <taxon>Eutheria</taxon>
        <taxon>Euarchontoglires</taxon>
        <taxon>Primates</taxon>
        <taxon>Haplorrhini</taxon>
        <taxon>Platyrrhini</taxon>
        <taxon>Cebidae</taxon>
        <taxon>Callitrichinae</taxon>
        <taxon>Saguinus</taxon>
    </lineage>
</organism>
<comment type="catalytic activity">
    <reaction evidence="11">
        <text>L-seryl-[protein] + ATP = O-phospho-L-seryl-[protein] + ADP + H(+)</text>
        <dbReference type="Rhea" id="RHEA:17989"/>
        <dbReference type="Rhea" id="RHEA-COMP:9863"/>
        <dbReference type="Rhea" id="RHEA-COMP:11604"/>
        <dbReference type="ChEBI" id="CHEBI:15378"/>
        <dbReference type="ChEBI" id="CHEBI:29999"/>
        <dbReference type="ChEBI" id="CHEBI:30616"/>
        <dbReference type="ChEBI" id="CHEBI:83421"/>
        <dbReference type="ChEBI" id="CHEBI:456216"/>
        <dbReference type="EC" id="2.7.11.24"/>
    </reaction>
</comment>
<keyword evidence="9" id="KW-0131">Cell cycle</keyword>
<feature type="compositionally biased region" description="Basic and acidic residues" evidence="12">
    <location>
        <begin position="138"/>
        <end position="153"/>
    </location>
</feature>
<evidence type="ECO:0000256" key="12">
    <source>
        <dbReference type="SAM" id="MobiDB-lite"/>
    </source>
</evidence>
<accession>A0ABQ9VPS5</accession>
<dbReference type="PANTHER" id="PTHR24055">
    <property type="entry name" value="MITOGEN-ACTIVATED PROTEIN KINASE"/>
    <property type="match status" value="1"/>
</dbReference>
<feature type="region of interest" description="Disordered" evidence="12">
    <location>
        <begin position="131"/>
        <end position="173"/>
    </location>
</feature>
<dbReference type="GO" id="GO:0016301">
    <property type="term" value="F:kinase activity"/>
    <property type="evidence" value="ECO:0007669"/>
    <property type="project" value="UniProtKB-KW"/>
</dbReference>
<dbReference type="InterPro" id="IPR050117">
    <property type="entry name" value="MAPK"/>
</dbReference>
<evidence type="ECO:0000256" key="3">
    <source>
        <dbReference type="ARBA" id="ARBA00022527"/>
    </source>
</evidence>
<dbReference type="InterPro" id="IPR008350">
    <property type="entry name" value="MAPK_ERK3/4"/>
</dbReference>
<evidence type="ECO:0000256" key="4">
    <source>
        <dbReference type="ARBA" id="ARBA00022553"/>
    </source>
</evidence>
<dbReference type="EMBL" id="JASSZA010000005">
    <property type="protein sequence ID" value="KAK2111376.1"/>
    <property type="molecule type" value="Genomic_DNA"/>
</dbReference>
<keyword evidence="4" id="KW-0597">Phosphoprotein</keyword>
<evidence type="ECO:0000256" key="5">
    <source>
        <dbReference type="ARBA" id="ARBA00022679"/>
    </source>
</evidence>
<comment type="similarity">
    <text evidence="1">Belongs to the protein kinase superfamily. CMGC Ser/Thr protein kinase family. MAP kinase subfamily.</text>
</comment>
<comment type="catalytic activity">
    <reaction evidence="10">
        <text>L-threonyl-[protein] + ATP = O-phospho-L-threonyl-[protein] + ADP + H(+)</text>
        <dbReference type="Rhea" id="RHEA:46608"/>
        <dbReference type="Rhea" id="RHEA-COMP:11060"/>
        <dbReference type="Rhea" id="RHEA-COMP:11605"/>
        <dbReference type="ChEBI" id="CHEBI:15378"/>
        <dbReference type="ChEBI" id="CHEBI:30013"/>
        <dbReference type="ChEBI" id="CHEBI:30616"/>
        <dbReference type="ChEBI" id="CHEBI:61977"/>
        <dbReference type="ChEBI" id="CHEBI:456216"/>
        <dbReference type="EC" id="2.7.11.24"/>
    </reaction>
</comment>
<dbReference type="PRINTS" id="PR01771">
    <property type="entry name" value="ERK3ERK4MAPK"/>
</dbReference>